<dbReference type="AlphaFoldDB" id="A0A0R1VD44"/>
<dbReference type="InterPro" id="IPR036511">
    <property type="entry name" value="TGT-like_sf"/>
</dbReference>
<dbReference type="SUPFAM" id="SSF51713">
    <property type="entry name" value="tRNA-guanine transglycosylase"/>
    <property type="match status" value="1"/>
</dbReference>
<dbReference type="RefSeq" id="WP_056936674.1">
    <property type="nucleotide sequence ID" value="NZ_AZFN01000002.1"/>
</dbReference>
<dbReference type="Gene3D" id="3.20.20.105">
    <property type="entry name" value="Queuine tRNA-ribosyltransferase-like"/>
    <property type="match status" value="1"/>
</dbReference>
<evidence type="ECO:0000259" key="1">
    <source>
        <dbReference type="Pfam" id="PF01702"/>
    </source>
</evidence>
<reference evidence="2 3" key="1">
    <citation type="journal article" date="2015" name="Genome Announc.">
        <title>Expanding the biotechnology potential of lactobacilli through comparative genomics of 213 strains and associated genera.</title>
        <authorList>
            <person name="Sun Z."/>
            <person name="Harris H.M."/>
            <person name="McCann A."/>
            <person name="Guo C."/>
            <person name="Argimon S."/>
            <person name="Zhang W."/>
            <person name="Yang X."/>
            <person name="Jeffery I.B."/>
            <person name="Cooney J.C."/>
            <person name="Kagawa T.F."/>
            <person name="Liu W."/>
            <person name="Song Y."/>
            <person name="Salvetti E."/>
            <person name="Wrobel A."/>
            <person name="Rasinkangas P."/>
            <person name="Parkhill J."/>
            <person name="Rea M.C."/>
            <person name="O'Sullivan O."/>
            <person name="Ritari J."/>
            <person name="Douillard F.P."/>
            <person name="Paul Ross R."/>
            <person name="Yang R."/>
            <person name="Briner A.E."/>
            <person name="Felis G.E."/>
            <person name="de Vos W.M."/>
            <person name="Barrangou R."/>
            <person name="Klaenhammer T.R."/>
            <person name="Caufield P.W."/>
            <person name="Cui Y."/>
            <person name="Zhang H."/>
            <person name="O'Toole P.W."/>
        </authorList>
    </citation>
    <scope>NUCLEOTIDE SEQUENCE [LARGE SCALE GENOMIC DNA]</scope>
    <source>
        <strain evidence="2 3">DSM 16045</strain>
    </source>
</reference>
<dbReference type="EMBL" id="AZFN01000002">
    <property type="protein sequence ID" value="KRM03480.1"/>
    <property type="molecule type" value="Genomic_DNA"/>
</dbReference>
<dbReference type="Pfam" id="PF01702">
    <property type="entry name" value="TGT"/>
    <property type="match status" value="1"/>
</dbReference>
<keyword evidence="3" id="KW-1185">Reference proteome</keyword>
<organism evidence="2 3">
    <name type="scientific">Limosilactobacillus gastricus DSM 16045</name>
    <dbReference type="NCBI Taxonomy" id="1423749"/>
    <lineage>
        <taxon>Bacteria</taxon>
        <taxon>Bacillati</taxon>
        <taxon>Bacillota</taxon>
        <taxon>Bacilli</taxon>
        <taxon>Lactobacillales</taxon>
        <taxon>Lactobacillaceae</taxon>
        <taxon>Limosilactobacillus</taxon>
    </lineage>
</organism>
<dbReference type="PATRIC" id="fig|1423749.3.peg.806"/>
<feature type="domain" description="tRNA-guanine(15) transglycosylase-like" evidence="1">
    <location>
        <begin position="6"/>
        <end position="247"/>
    </location>
</feature>
<gene>
    <name evidence="2" type="ORF">FC60_GL000802</name>
</gene>
<evidence type="ECO:0000313" key="2">
    <source>
        <dbReference type="EMBL" id="KRM03480.1"/>
    </source>
</evidence>
<comment type="caution">
    <text evidence="2">The sequence shown here is derived from an EMBL/GenBank/DDBJ whole genome shotgun (WGS) entry which is preliminary data.</text>
</comment>
<dbReference type="GO" id="GO:0006400">
    <property type="term" value="P:tRNA modification"/>
    <property type="evidence" value="ECO:0007669"/>
    <property type="project" value="InterPro"/>
</dbReference>
<protein>
    <recommendedName>
        <fullName evidence="1">tRNA-guanine(15) transglycosylase-like domain-containing protein</fullName>
    </recommendedName>
</protein>
<proteinExistence type="predicted"/>
<name>A0A0R1VD44_9LACO</name>
<dbReference type="Proteomes" id="UP000051739">
    <property type="component" value="Unassembled WGS sequence"/>
</dbReference>
<dbReference type="InterPro" id="IPR002616">
    <property type="entry name" value="tRNA_ribo_trans-like"/>
</dbReference>
<sequence>MTQSQLVPMLNQGTISPLTAMEWQQLGIKTLAIAAVDNIRTENHTKLATIGGWAKFYQWPGQVIAWGGIQAPFKKINKNTIKSGATYWRQQQAKKLTLSDYESWSAGVQADIVLPLAQAAPYYGPVDDIDRAVEVNLAWQNQHLWGVVQGAGLKRSRQHSIQGLLDQGVQNFVLGGNNQHLPFDEWQRINEAILAMLPDGRQTMIMVSSLAELQQAISWEIDYVLTDLPRYWNRHRKIFWSGQLVDLSEVNDASIRLMQEETVLGERLLMSYNWQQLNNLLKNND</sequence>
<evidence type="ECO:0000313" key="3">
    <source>
        <dbReference type="Proteomes" id="UP000051739"/>
    </source>
</evidence>
<accession>A0A0R1VD44</accession>